<name>A0A9N9IVC8_9GLOM</name>
<evidence type="ECO:0000313" key="2">
    <source>
        <dbReference type="Proteomes" id="UP000789508"/>
    </source>
</evidence>
<dbReference type="AlphaFoldDB" id="A0A9N9IVC8"/>
<reference evidence="1" key="1">
    <citation type="submission" date="2021-06" db="EMBL/GenBank/DDBJ databases">
        <authorList>
            <person name="Kallberg Y."/>
            <person name="Tangrot J."/>
            <person name="Rosling A."/>
        </authorList>
    </citation>
    <scope>NUCLEOTIDE SEQUENCE</scope>
    <source>
        <strain evidence="1">FL130A</strain>
    </source>
</reference>
<proteinExistence type="predicted"/>
<sequence length="57" mass="6896">MDMLFSYPKASDFIITKKLVTFYHREETRKDIIYDTNRGIDLPWWKSEFSTYTTHTG</sequence>
<dbReference type="EMBL" id="CAJVPS010041991">
    <property type="protein sequence ID" value="CAG8753199.1"/>
    <property type="molecule type" value="Genomic_DNA"/>
</dbReference>
<accession>A0A9N9IVC8</accession>
<evidence type="ECO:0000313" key="1">
    <source>
        <dbReference type="EMBL" id="CAG8753199.1"/>
    </source>
</evidence>
<comment type="caution">
    <text evidence="1">The sequence shown here is derived from an EMBL/GenBank/DDBJ whole genome shotgun (WGS) entry which is preliminary data.</text>
</comment>
<gene>
    <name evidence="1" type="ORF">ALEPTO_LOCUS13376</name>
</gene>
<keyword evidence="2" id="KW-1185">Reference proteome</keyword>
<organism evidence="1 2">
    <name type="scientific">Ambispora leptoticha</name>
    <dbReference type="NCBI Taxonomy" id="144679"/>
    <lineage>
        <taxon>Eukaryota</taxon>
        <taxon>Fungi</taxon>
        <taxon>Fungi incertae sedis</taxon>
        <taxon>Mucoromycota</taxon>
        <taxon>Glomeromycotina</taxon>
        <taxon>Glomeromycetes</taxon>
        <taxon>Archaeosporales</taxon>
        <taxon>Ambisporaceae</taxon>
        <taxon>Ambispora</taxon>
    </lineage>
</organism>
<protein>
    <submittedName>
        <fullName evidence="1">7209_t:CDS:1</fullName>
    </submittedName>
</protein>
<feature type="non-terminal residue" evidence="1">
    <location>
        <position position="57"/>
    </location>
</feature>
<dbReference type="Proteomes" id="UP000789508">
    <property type="component" value="Unassembled WGS sequence"/>
</dbReference>